<comment type="caution">
    <text evidence="1">The sequence shown here is derived from an EMBL/GenBank/DDBJ whole genome shotgun (WGS) entry which is preliminary data.</text>
</comment>
<organism evidence="1 2">
    <name type="scientific">Pleurodeles waltl</name>
    <name type="common">Iberian ribbed newt</name>
    <dbReference type="NCBI Taxonomy" id="8319"/>
    <lineage>
        <taxon>Eukaryota</taxon>
        <taxon>Metazoa</taxon>
        <taxon>Chordata</taxon>
        <taxon>Craniata</taxon>
        <taxon>Vertebrata</taxon>
        <taxon>Euteleostomi</taxon>
        <taxon>Amphibia</taxon>
        <taxon>Batrachia</taxon>
        <taxon>Caudata</taxon>
        <taxon>Salamandroidea</taxon>
        <taxon>Salamandridae</taxon>
        <taxon>Pleurodelinae</taxon>
        <taxon>Pleurodeles</taxon>
    </lineage>
</organism>
<keyword evidence="2" id="KW-1185">Reference proteome</keyword>
<sequence>MFSLGGHGRVTKQDGSLERELRAAAILGGATGAQRQPENPLHPALLIPTTVVPLICALGLGRCEPEGQKLLAR</sequence>
<name>A0AAV7WH45_PLEWA</name>
<evidence type="ECO:0000313" key="2">
    <source>
        <dbReference type="Proteomes" id="UP001066276"/>
    </source>
</evidence>
<reference evidence="1" key="1">
    <citation type="journal article" date="2022" name="bioRxiv">
        <title>Sequencing and chromosome-scale assembly of the giantPleurodeles waltlgenome.</title>
        <authorList>
            <person name="Brown T."/>
            <person name="Elewa A."/>
            <person name="Iarovenko S."/>
            <person name="Subramanian E."/>
            <person name="Araus A.J."/>
            <person name="Petzold A."/>
            <person name="Susuki M."/>
            <person name="Suzuki K.-i.T."/>
            <person name="Hayashi T."/>
            <person name="Toyoda A."/>
            <person name="Oliveira C."/>
            <person name="Osipova E."/>
            <person name="Leigh N.D."/>
            <person name="Simon A."/>
            <person name="Yun M.H."/>
        </authorList>
    </citation>
    <scope>NUCLEOTIDE SEQUENCE</scope>
    <source>
        <strain evidence="1">20211129_DDA</strain>
        <tissue evidence="1">Liver</tissue>
    </source>
</reference>
<gene>
    <name evidence="1" type="ORF">NDU88_001015</name>
</gene>
<dbReference type="EMBL" id="JANPWB010000001">
    <property type="protein sequence ID" value="KAJ1213378.1"/>
    <property type="molecule type" value="Genomic_DNA"/>
</dbReference>
<proteinExistence type="predicted"/>
<dbReference type="Proteomes" id="UP001066276">
    <property type="component" value="Chromosome 1_1"/>
</dbReference>
<dbReference type="AlphaFoldDB" id="A0AAV7WH45"/>
<protein>
    <submittedName>
        <fullName evidence="1">Uncharacterized protein</fullName>
    </submittedName>
</protein>
<accession>A0AAV7WH45</accession>
<evidence type="ECO:0000313" key="1">
    <source>
        <dbReference type="EMBL" id="KAJ1213378.1"/>
    </source>
</evidence>